<feature type="region of interest" description="Disordered" evidence="1">
    <location>
        <begin position="154"/>
        <end position="173"/>
    </location>
</feature>
<evidence type="ECO:0000313" key="3">
    <source>
        <dbReference type="Proteomes" id="UP001159428"/>
    </source>
</evidence>
<evidence type="ECO:0000256" key="1">
    <source>
        <dbReference type="SAM" id="MobiDB-lite"/>
    </source>
</evidence>
<dbReference type="EMBL" id="CALNXJ010000038">
    <property type="protein sequence ID" value="CAH3143804.1"/>
    <property type="molecule type" value="Genomic_DNA"/>
</dbReference>
<comment type="caution">
    <text evidence="2">The sequence shown here is derived from an EMBL/GenBank/DDBJ whole genome shotgun (WGS) entry which is preliminary data.</text>
</comment>
<name>A0AAU9XCY7_9CNID</name>
<gene>
    <name evidence="2" type="ORF">PMEA_00020777</name>
</gene>
<feature type="region of interest" description="Disordered" evidence="1">
    <location>
        <begin position="56"/>
        <end position="78"/>
    </location>
</feature>
<keyword evidence="3" id="KW-1185">Reference proteome</keyword>
<dbReference type="Proteomes" id="UP001159428">
    <property type="component" value="Unassembled WGS sequence"/>
</dbReference>
<evidence type="ECO:0000313" key="2">
    <source>
        <dbReference type="EMBL" id="CAH3143804.1"/>
    </source>
</evidence>
<sequence length="286" mass="32198">MNGSFVKVDGANHSLSSLSRSFNDLSCDQEFHRLKSSPLRILSQDAKEKCASLPDITLPKISPGKRRGESSLSGQSNLDSARLSRDYVIPSCNDVRQRRISNSTVQKSLTRPKSCTARVHLTPIAPRTPEFLRRKRMPWPSWPVSMELIKTRSAPTSPILSKKHSDSAERPSVSKSVSFTSSISLVEDTVFEEFSSRRKSNDHGSTLSSTPLVSHALRRKFEDSEKTARKAKNLIDDFKRSCPVQQRRDQIESKSLAEALDEIFTFLRRNASILCHIVEILENIKC</sequence>
<proteinExistence type="predicted"/>
<reference evidence="2 3" key="1">
    <citation type="submission" date="2022-05" db="EMBL/GenBank/DDBJ databases">
        <authorList>
            <consortium name="Genoscope - CEA"/>
            <person name="William W."/>
        </authorList>
    </citation>
    <scope>NUCLEOTIDE SEQUENCE [LARGE SCALE GENOMIC DNA]</scope>
</reference>
<accession>A0AAU9XCY7</accession>
<organism evidence="2 3">
    <name type="scientific">Pocillopora meandrina</name>
    <dbReference type="NCBI Taxonomy" id="46732"/>
    <lineage>
        <taxon>Eukaryota</taxon>
        <taxon>Metazoa</taxon>
        <taxon>Cnidaria</taxon>
        <taxon>Anthozoa</taxon>
        <taxon>Hexacorallia</taxon>
        <taxon>Scleractinia</taxon>
        <taxon>Astrocoeniina</taxon>
        <taxon>Pocilloporidae</taxon>
        <taxon>Pocillopora</taxon>
    </lineage>
</organism>
<protein>
    <submittedName>
        <fullName evidence="2">Uncharacterized protein</fullName>
    </submittedName>
</protein>
<dbReference type="AlphaFoldDB" id="A0AAU9XCY7"/>